<evidence type="ECO:0000313" key="4">
    <source>
        <dbReference type="EMBL" id="PJK27917.1"/>
    </source>
</evidence>
<proteinExistence type="predicted"/>
<dbReference type="GO" id="GO:0016301">
    <property type="term" value="F:kinase activity"/>
    <property type="evidence" value="ECO:0007669"/>
    <property type="project" value="UniProtKB-KW"/>
</dbReference>
<dbReference type="GO" id="GO:0005829">
    <property type="term" value="C:cytosol"/>
    <property type="evidence" value="ECO:0007669"/>
    <property type="project" value="TreeGrafter"/>
</dbReference>
<organism evidence="4 5">
    <name type="scientific">Minwuia thermotolerans</name>
    <dbReference type="NCBI Taxonomy" id="2056226"/>
    <lineage>
        <taxon>Bacteria</taxon>
        <taxon>Pseudomonadati</taxon>
        <taxon>Pseudomonadota</taxon>
        <taxon>Alphaproteobacteria</taxon>
        <taxon>Minwuiales</taxon>
        <taxon>Minwuiaceae</taxon>
        <taxon>Minwuia</taxon>
    </lineage>
</organism>
<keyword evidence="1" id="KW-0808">Transferase</keyword>
<reference evidence="4 5" key="1">
    <citation type="submission" date="2017-11" db="EMBL/GenBank/DDBJ databases">
        <title>Draft genome sequence of Rhizobiales bacterium SY3-13.</title>
        <authorList>
            <person name="Sun C."/>
        </authorList>
    </citation>
    <scope>NUCLEOTIDE SEQUENCE [LARGE SCALE GENOMIC DNA]</scope>
    <source>
        <strain evidence="4 5">SY3-13</strain>
    </source>
</reference>
<keyword evidence="2 4" id="KW-0418">Kinase</keyword>
<dbReference type="OrthoDB" id="9792663at2"/>
<protein>
    <submittedName>
        <fullName evidence="4">Carbohydrate kinase family protein</fullName>
    </submittedName>
</protein>
<evidence type="ECO:0000259" key="3">
    <source>
        <dbReference type="Pfam" id="PF00294"/>
    </source>
</evidence>
<name>A0A2M9FWT1_9PROT</name>
<gene>
    <name evidence="4" type="ORF">CVT23_19455</name>
</gene>
<dbReference type="EMBL" id="PHIG01000052">
    <property type="protein sequence ID" value="PJK27917.1"/>
    <property type="molecule type" value="Genomic_DNA"/>
</dbReference>
<evidence type="ECO:0000313" key="5">
    <source>
        <dbReference type="Proteomes" id="UP000229498"/>
    </source>
</evidence>
<sequence>MKILTVGGAMVDAIAIVDSDQIERITMRNADTSYLLMEEGRKTEALDISTHCGGGAVNAAVAMARLGHDVSALVKLGQDSRADQILTGLESEGVSTRWAMRVAGQKTGASLIIASHERNAGIFAFRGANTTIRADDLKPEAFGVDLCYVTSLSNESADCFPEIVARAKAKGALVAVNPGIRQLSARQGPFRECLDRIDLLAVNRVEADALVAGLAGKFGEGGAKIEHDPDRPLPDLLTRGFEGGGFHMTARAYFNALADCGPRWVLVTDGRDGAFLATEGRLHHCPPAPAEVVGTAGAGDAYCATLASGLAAGLEPAEAMVRATLNAAAVVGHVDTQTGLMDAAALDAARAAARIAVESWAI</sequence>
<dbReference type="RefSeq" id="WP_109794561.1">
    <property type="nucleotide sequence ID" value="NZ_PHIG01000052.1"/>
</dbReference>
<comment type="caution">
    <text evidence="4">The sequence shown here is derived from an EMBL/GenBank/DDBJ whole genome shotgun (WGS) entry which is preliminary data.</text>
</comment>
<dbReference type="AlphaFoldDB" id="A0A2M9FWT1"/>
<dbReference type="InterPro" id="IPR029056">
    <property type="entry name" value="Ribokinase-like"/>
</dbReference>
<dbReference type="Gene3D" id="3.40.1190.20">
    <property type="match status" value="1"/>
</dbReference>
<accession>A0A2M9FWT1</accession>
<evidence type="ECO:0000256" key="1">
    <source>
        <dbReference type="ARBA" id="ARBA00022679"/>
    </source>
</evidence>
<dbReference type="PANTHER" id="PTHR10584:SF166">
    <property type="entry name" value="RIBOKINASE"/>
    <property type="match status" value="1"/>
</dbReference>
<feature type="domain" description="Carbohydrate kinase PfkB" evidence="3">
    <location>
        <begin position="250"/>
        <end position="339"/>
    </location>
</feature>
<dbReference type="PANTHER" id="PTHR10584">
    <property type="entry name" value="SUGAR KINASE"/>
    <property type="match status" value="1"/>
</dbReference>
<dbReference type="Proteomes" id="UP000229498">
    <property type="component" value="Unassembled WGS sequence"/>
</dbReference>
<evidence type="ECO:0000256" key="2">
    <source>
        <dbReference type="ARBA" id="ARBA00022777"/>
    </source>
</evidence>
<dbReference type="InterPro" id="IPR011611">
    <property type="entry name" value="PfkB_dom"/>
</dbReference>
<feature type="domain" description="Carbohydrate kinase PfkB" evidence="3">
    <location>
        <begin position="35"/>
        <end position="211"/>
    </location>
</feature>
<dbReference type="Pfam" id="PF00294">
    <property type="entry name" value="PfkB"/>
    <property type="match status" value="2"/>
</dbReference>
<dbReference type="SUPFAM" id="SSF53613">
    <property type="entry name" value="Ribokinase-like"/>
    <property type="match status" value="1"/>
</dbReference>
<keyword evidence="5" id="KW-1185">Reference proteome</keyword>